<dbReference type="AlphaFoldDB" id="A0A4Y2JHN0"/>
<dbReference type="InterPro" id="IPR012337">
    <property type="entry name" value="RNaseH-like_sf"/>
</dbReference>
<evidence type="ECO:0000313" key="1">
    <source>
        <dbReference type="EMBL" id="GBM89600.1"/>
    </source>
</evidence>
<proteinExistence type="predicted"/>
<evidence type="ECO:0008006" key="3">
    <source>
        <dbReference type="Google" id="ProtNLM"/>
    </source>
</evidence>
<keyword evidence="2" id="KW-1185">Reference proteome</keyword>
<evidence type="ECO:0000313" key="2">
    <source>
        <dbReference type="Proteomes" id="UP000499080"/>
    </source>
</evidence>
<dbReference type="PANTHER" id="PTHR47331">
    <property type="entry name" value="PHD-TYPE DOMAIN-CONTAINING PROTEIN"/>
    <property type="match status" value="1"/>
</dbReference>
<accession>A0A4Y2JHN0</accession>
<gene>
    <name evidence="1" type="ORF">AVEN_211903_1</name>
</gene>
<dbReference type="Gene3D" id="3.30.420.10">
    <property type="entry name" value="Ribonuclease H-like superfamily/Ribonuclease H"/>
    <property type="match status" value="1"/>
</dbReference>
<dbReference type="InterPro" id="IPR036397">
    <property type="entry name" value="RNaseH_sf"/>
</dbReference>
<comment type="caution">
    <text evidence="1">The sequence shown here is derived from an EMBL/GenBank/DDBJ whole genome shotgun (WGS) entry which is preliminary data.</text>
</comment>
<organism evidence="1 2">
    <name type="scientific">Araneus ventricosus</name>
    <name type="common">Orbweaver spider</name>
    <name type="synonym">Epeira ventricosa</name>
    <dbReference type="NCBI Taxonomy" id="182803"/>
    <lineage>
        <taxon>Eukaryota</taxon>
        <taxon>Metazoa</taxon>
        <taxon>Ecdysozoa</taxon>
        <taxon>Arthropoda</taxon>
        <taxon>Chelicerata</taxon>
        <taxon>Arachnida</taxon>
        <taxon>Araneae</taxon>
        <taxon>Araneomorphae</taxon>
        <taxon>Entelegynae</taxon>
        <taxon>Araneoidea</taxon>
        <taxon>Araneidae</taxon>
        <taxon>Araneus</taxon>
    </lineage>
</organism>
<dbReference type="SUPFAM" id="SSF53098">
    <property type="entry name" value="Ribonuclease H-like"/>
    <property type="match status" value="1"/>
</dbReference>
<protein>
    <recommendedName>
        <fullName evidence="3">Integrase catalytic domain-containing protein</fullName>
    </recommendedName>
</protein>
<name>A0A4Y2JHN0_ARAVE</name>
<sequence length="190" mass="21555">MYIVHDNVMVYAMYTVPSNVMVYVMYTVAGNAMVYSMCTVPGNVMVYAMYTVAGPFFTKPNLLQITVRLKSYICAIVCMCTRDVHLEAVSDLSSQALLAALRRFISRRGCPSNIYSDDKKNFTVLANQLKALFDILKSTPVQEYVSSQFIPPYFPHFEEIWEAAVKQTKNRLLRACRAAVLNFEELSTLL</sequence>
<dbReference type="Proteomes" id="UP000499080">
    <property type="component" value="Unassembled WGS sequence"/>
</dbReference>
<dbReference type="EMBL" id="BGPR01003552">
    <property type="protein sequence ID" value="GBM89600.1"/>
    <property type="molecule type" value="Genomic_DNA"/>
</dbReference>
<reference evidence="1 2" key="1">
    <citation type="journal article" date="2019" name="Sci. Rep.">
        <title>Orb-weaving spider Araneus ventricosus genome elucidates the spidroin gene catalogue.</title>
        <authorList>
            <person name="Kono N."/>
            <person name="Nakamura H."/>
            <person name="Ohtoshi R."/>
            <person name="Moran D.A.P."/>
            <person name="Shinohara A."/>
            <person name="Yoshida Y."/>
            <person name="Fujiwara M."/>
            <person name="Mori M."/>
            <person name="Tomita M."/>
            <person name="Arakawa K."/>
        </authorList>
    </citation>
    <scope>NUCLEOTIDE SEQUENCE [LARGE SCALE GENOMIC DNA]</scope>
</reference>
<dbReference type="GO" id="GO:0003676">
    <property type="term" value="F:nucleic acid binding"/>
    <property type="evidence" value="ECO:0007669"/>
    <property type="project" value="InterPro"/>
</dbReference>
<dbReference type="OrthoDB" id="5984724at2759"/>